<dbReference type="InterPro" id="IPR016181">
    <property type="entry name" value="Acyl_CoA_acyltransferase"/>
</dbReference>
<dbReference type="Gene3D" id="3.40.630.30">
    <property type="match status" value="1"/>
</dbReference>
<evidence type="ECO:0000313" key="3">
    <source>
        <dbReference type="Proteomes" id="UP001501637"/>
    </source>
</evidence>
<dbReference type="SUPFAM" id="SSF55729">
    <property type="entry name" value="Acyl-CoA N-acyltransferases (Nat)"/>
    <property type="match status" value="1"/>
</dbReference>
<evidence type="ECO:0000259" key="1">
    <source>
        <dbReference type="PROSITE" id="PS51186"/>
    </source>
</evidence>
<keyword evidence="3" id="KW-1185">Reference proteome</keyword>
<dbReference type="EMBL" id="BAAAUG010000058">
    <property type="protein sequence ID" value="GAA3109399.1"/>
    <property type="molecule type" value="Genomic_DNA"/>
</dbReference>
<dbReference type="InterPro" id="IPR013653">
    <property type="entry name" value="GCN5-like_dom"/>
</dbReference>
<dbReference type="InterPro" id="IPR000182">
    <property type="entry name" value="GNAT_dom"/>
</dbReference>
<dbReference type="RefSeq" id="WP_344521904.1">
    <property type="nucleotide sequence ID" value="NZ_BAAAUG010000058.1"/>
</dbReference>
<evidence type="ECO:0000313" key="2">
    <source>
        <dbReference type="EMBL" id="GAA3109399.1"/>
    </source>
</evidence>
<gene>
    <name evidence="2" type="ORF">GCM10010449_34950</name>
</gene>
<feature type="domain" description="N-acetyltransferase" evidence="1">
    <location>
        <begin position="163"/>
        <end position="301"/>
    </location>
</feature>
<reference evidence="3" key="1">
    <citation type="journal article" date="2019" name="Int. J. Syst. Evol. Microbiol.">
        <title>The Global Catalogue of Microorganisms (GCM) 10K type strain sequencing project: providing services to taxonomists for standard genome sequencing and annotation.</title>
        <authorList>
            <consortium name="The Broad Institute Genomics Platform"/>
            <consortium name="The Broad Institute Genome Sequencing Center for Infectious Disease"/>
            <person name="Wu L."/>
            <person name="Ma J."/>
        </authorList>
    </citation>
    <scope>NUCLEOTIDE SEQUENCE [LARGE SCALE GENOMIC DNA]</scope>
    <source>
        <strain evidence="3">JCM 9092</strain>
    </source>
</reference>
<dbReference type="Pfam" id="PF08445">
    <property type="entry name" value="FR47"/>
    <property type="match status" value="1"/>
</dbReference>
<accession>A0ABP6MH78</accession>
<comment type="caution">
    <text evidence="2">The sequence shown here is derived from an EMBL/GenBank/DDBJ whole genome shotgun (WGS) entry which is preliminary data.</text>
</comment>
<dbReference type="Proteomes" id="UP001501637">
    <property type="component" value="Unassembled WGS sequence"/>
</dbReference>
<protein>
    <submittedName>
        <fullName evidence="2">GNAT family N-acetyltransferase</fullName>
    </submittedName>
</protein>
<sequence>MASSPSPGWQLTSDLDEFHSRAAAFLHSAPALHTALLSVTDMLRTRGLHVYGEEDPLFGIRTDGDGAHGDGAHGDGAVSGAFVWTPPHFLALSPLTDDGAADELAGVLADAGLEPPGVGAESATAATFATAWQRRTNATATVSFPQRLYRLGTLTPPEHSPAGGARVATVADRALLARWHGEFHEAIGEKGAMDAGEWADARIAYGGATLWEAPDGTPVAMAGNTRQVAGQVRIAPVYTPTGLRGRGYAGAVTVAVSRAALATSADEVLLFTDVDNLTSNELYQRIGFRPVRDFTQYRFSR</sequence>
<dbReference type="PROSITE" id="PS51186">
    <property type="entry name" value="GNAT"/>
    <property type="match status" value="1"/>
</dbReference>
<name>A0ABP6MH78_9ACTN</name>
<organism evidence="2 3">
    <name type="scientific">Streptomyces rectiviolaceus</name>
    <dbReference type="NCBI Taxonomy" id="332591"/>
    <lineage>
        <taxon>Bacteria</taxon>
        <taxon>Bacillati</taxon>
        <taxon>Actinomycetota</taxon>
        <taxon>Actinomycetes</taxon>
        <taxon>Kitasatosporales</taxon>
        <taxon>Streptomycetaceae</taxon>
        <taxon>Streptomyces</taxon>
    </lineage>
</organism>
<proteinExistence type="predicted"/>